<name>A0A9P6CW22_9AGAR</name>
<protein>
    <submittedName>
        <fullName evidence="1">Uncharacterized protein</fullName>
    </submittedName>
</protein>
<dbReference type="Proteomes" id="UP000807469">
    <property type="component" value="Unassembled WGS sequence"/>
</dbReference>
<accession>A0A9P6CW22</accession>
<keyword evidence="2" id="KW-1185">Reference proteome</keyword>
<gene>
    <name evidence="1" type="ORF">BDN70DRAFT_899211</name>
</gene>
<dbReference type="AlphaFoldDB" id="A0A9P6CW22"/>
<proteinExistence type="predicted"/>
<sequence>MHRYTTLDRDSSQNTLLQPNYNAQSPQETIAFIYYANLKNMSVVKGDKIECSLTVVACACSTSMLHGYGSNVGSDAVRIDSKGNNFNGRRDGIALRPTFLNSDGQWFQLP</sequence>
<organism evidence="1 2">
    <name type="scientific">Pholiota conissans</name>
    <dbReference type="NCBI Taxonomy" id="109636"/>
    <lineage>
        <taxon>Eukaryota</taxon>
        <taxon>Fungi</taxon>
        <taxon>Dikarya</taxon>
        <taxon>Basidiomycota</taxon>
        <taxon>Agaricomycotina</taxon>
        <taxon>Agaricomycetes</taxon>
        <taxon>Agaricomycetidae</taxon>
        <taxon>Agaricales</taxon>
        <taxon>Agaricineae</taxon>
        <taxon>Strophariaceae</taxon>
        <taxon>Pholiota</taxon>
    </lineage>
</organism>
<reference evidence="1" key="1">
    <citation type="submission" date="2020-11" db="EMBL/GenBank/DDBJ databases">
        <authorList>
            <consortium name="DOE Joint Genome Institute"/>
            <person name="Ahrendt S."/>
            <person name="Riley R."/>
            <person name="Andreopoulos W."/>
            <person name="Labutti K."/>
            <person name="Pangilinan J."/>
            <person name="Ruiz-Duenas F.J."/>
            <person name="Barrasa J.M."/>
            <person name="Sanchez-Garcia M."/>
            <person name="Camarero S."/>
            <person name="Miyauchi S."/>
            <person name="Serrano A."/>
            <person name="Linde D."/>
            <person name="Babiker R."/>
            <person name="Drula E."/>
            <person name="Ayuso-Fernandez I."/>
            <person name="Pacheco R."/>
            <person name="Padilla G."/>
            <person name="Ferreira P."/>
            <person name="Barriuso J."/>
            <person name="Kellner H."/>
            <person name="Castanera R."/>
            <person name="Alfaro M."/>
            <person name="Ramirez L."/>
            <person name="Pisabarro A.G."/>
            <person name="Kuo A."/>
            <person name="Tritt A."/>
            <person name="Lipzen A."/>
            <person name="He G."/>
            <person name="Yan M."/>
            <person name="Ng V."/>
            <person name="Cullen D."/>
            <person name="Martin F."/>
            <person name="Rosso M.-N."/>
            <person name="Henrissat B."/>
            <person name="Hibbett D."/>
            <person name="Martinez A.T."/>
            <person name="Grigoriev I.V."/>
        </authorList>
    </citation>
    <scope>NUCLEOTIDE SEQUENCE</scope>
    <source>
        <strain evidence="1">CIRM-BRFM 674</strain>
    </source>
</reference>
<evidence type="ECO:0000313" key="1">
    <source>
        <dbReference type="EMBL" id="KAF9474128.1"/>
    </source>
</evidence>
<evidence type="ECO:0000313" key="2">
    <source>
        <dbReference type="Proteomes" id="UP000807469"/>
    </source>
</evidence>
<dbReference type="EMBL" id="MU155395">
    <property type="protein sequence ID" value="KAF9474128.1"/>
    <property type="molecule type" value="Genomic_DNA"/>
</dbReference>
<comment type="caution">
    <text evidence="1">The sequence shown here is derived from an EMBL/GenBank/DDBJ whole genome shotgun (WGS) entry which is preliminary data.</text>
</comment>